<evidence type="ECO:0000256" key="1">
    <source>
        <dbReference type="ARBA" id="ARBA00022723"/>
    </source>
</evidence>
<evidence type="ECO:0000313" key="4">
    <source>
        <dbReference type="EMBL" id="WVZ18042.1"/>
    </source>
</evidence>
<accession>A0AAQ3NZY5</accession>
<dbReference type="Proteomes" id="UP001374535">
    <property type="component" value="Chromosome 2"/>
</dbReference>
<evidence type="ECO:0008006" key="6">
    <source>
        <dbReference type="Google" id="ProtNLM"/>
    </source>
</evidence>
<gene>
    <name evidence="4" type="ORF">V8G54_005364</name>
</gene>
<dbReference type="EMBL" id="CP144699">
    <property type="protein sequence ID" value="WVZ18042.1"/>
    <property type="molecule type" value="Genomic_DNA"/>
</dbReference>
<evidence type="ECO:0000256" key="3">
    <source>
        <dbReference type="ARBA" id="ARBA00022833"/>
    </source>
</evidence>
<dbReference type="GO" id="GO:0008270">
    <property type="term" value="F:zinc ion binding"/>
    <property type="evidence" value="ECO:0007669"/>
    <property type="project" value="UniProtKB-KW"/>
</dbReference>
<protein>
    <recommendedName>
        <fullName evidence="6">BOI-related E3 ubiquitin-protein ligase 2</fullName>
    </recommendedName>
</protein>
<name>A0AAQ3NZY5_VIGMU</name>
<keyword evidence="5" id="KW-1185">Reference proteome</keyword>
<organism evidence="4 5">
    <name type="scientific">Vigna mungo</name>
    <name type="common">Black gram</name>
    <name type="synonym">Phaseolus mungo</name>
    <dbReference type="NCBI Taxonomy" id="3915"/>
    <lineage>
        <taxon>Eukaryota</taxon>
        <taxon>Viridiplantae</taxon>
        <taxon>Streptophyta</taxon>
        <taxon>Embryophyta</taxon>
        <taxon>Tracheophyta</taxon>
        <taxon>Spermatophyta</taxon>
        <taxon>Magnoliopsida</taxon>
        <taxon>eudicotyledons</taxon>
        <taxon>Gunneridae</taxon>
        <taxon>Pentapetalae</taxon>
        <taxon>rosids</taxon>
        <taxon>fabids</taxon>
        <taxon>Fabales</taxon>
        <taxon>Fabaceae</taxon>
        <taxon>Papilionoideae</taxon>
        <taxon>50 kb inversion clade</taxon>
        <taxon>NPAAA clade</taxon>
        <taxon>indigoferoid/millettioid clade</taxon>
        <taxon>Phaseoleae</taxon>
        <taxon>Vigna</taxon>
    </lineage>
</organism>
<sequence>MAIEAQFYASNNLMVCFNSQPYKQNLQQPGQQQWLHQTRQMTQTTSLVDPVFSSFSNSNAQMNAFHKYNHNAQPLASYPQSFATQLDEQREIDHYIRSQYFNGRDSGGEHGRSTTTTPRHGNCGCIGCFYLRCQGTTNEKLRVFLQEQRKQHMAELLKKMESNALHLLRQKDEEIVEAAKKTRELKEFLRRLEVEKESWRKVAEENEAMVLCLHNNIERMKERAVHGMTSEDAESCCDDNVGITASMGEGTGEKRDRRGGVGEIEEIRKKTMDCKRCISVRVKPVSLFYKFVLDKVLSLAMNMNNEMRHVQEGFLMNGLFMFMSLIFETDEWSILESVSS</sequence>
<dbReference type="PANTHER" id="PTHR42647">
    <property type="entry name" value="SBP (S-RIBONUCLEASE BINDING PROTEIN) FAMILY PROTEIN"/>
    <property type="match status" value="1"/>
</dbReference>
<keyword evidence="2" id="KW-0863">Zinc-finger</keyword>
<keyword evidence="1" id="KW-0479">Metal-binding</keyword>
<dbReference type="AlphaFoldDB" id="A0AAQ3NZY5"/>
<dbReference type="GO" id="GO:0004842">
    <property type="term" value="F:ubiquitin-protein transferase activity"/>
    <property type="evidence" value="ECO:0007669"/>
    <property type="project" value="TreeGrafter"/>
</dbReference>
<evidence type="ECO:0000313" key="5">
    <source>
        <dbReference type="Proteomes" id="UP001374535"/>
    </source>
</evidence>
<dbReference type="PANTHER" id="PTHR42647:SF6">
    <property type="entry name" value="RING-TYPE DOMAIN-CONTAINING PROTEIN"/>
    <property type="match status" value="1"/>
</dbReference>
<keyword evidence="3" id="KW-0862">Zinc</keyword>
<proteinExistence type="predicted"/>
<reference evidence="4 5" key="1">
    <citation type="journal article" date="2023" name="Life. Sci Alliance">
        <title>Evolutionary insights into 3D genome organization and epigenetic landscape of Vigna mungo.</title>
        <authorList>
            <person name="Junaid A."/>
            <person name="Singh B."/>
            <person name="Bhatia S."/>
        </authorList>
    </citation>
    <scope>NUCLEOTIDE SEQUENCE [LARGE SCALE GENOMIC DNA]</scope>
    <source>
        <strain evidence="4">Urdbean</strain>
    </source>
</reference>
<evidence type="ECO:0000256" key="2">
    <source>
        <dbReference type="ARBA" id="ARBA00022771"/>
    </source>
</evidence>